<reference evidence="1" key="1">
    <citation type="journal article" date="2017" name="Nature">
        <title>The sunflower genome provides insights into oil metabolism, flowering and Asterid evolution.</title>
        <authorList>
            <person name="Badouin H."/>
            <person name="Gouzy J."/>
            <person name="Grassa C.J."/>
            <person name="Murat F."/>
            <person name="Staton S.E."/>
            <person name="Cottret L."/>
            <person name="Lelandais-Briere C."/>
            <person name="Owens G.L."/>
            <person name="Carrere S."/>
            <person name="Mayjonade B."/>
            <person name="Legrand L."/>
            <person name="Gill N."/>
            <person name="Kane N.C."/>
            <person name="Bowers J.E."/>
            <person name="Hubner S."/>
            <person name="Bellec A."/>
            <person name="Berard A."/>
            <person name="Berges H."/>
            <person name="Blanchet N."/>
            <person name="Boniface M.C."/>
            <person name="Brunel D."/>
            <person name="Catrice O."/>
            <person name="Chaidir N."/>
            <person name="Claudel C."/>
            <person name="Donnadieu C."/>
            <person name="Faraut T."/>
            <person name="Fievet G."/>
            <person name="Helmstetter N."/>
            <person name="King M."/>
            <person name="Knapp S.J."/>
            <person name="Lai Z."/>
            <person name="Le Paslier M.C."/>
            <person name="Lippi Y."/>
            <person name="Lorenzon L."/>
            <person name="Mandel J.R."/>
            <person name="Marage G."/>
            <person name="Marchand G."/>
            <person name="Marquand E."/>
            <person name="Bret-Mestries E."/>
            <person name="Morien E."/>
            <person name="Nambeesan S."/>
            <person name="Nguyen T."/>
            <person name="Pegot-Espagnet P."/>
            <person name="Pouilly N."/>
            <person name="Raftis F."/>
            <person name="Sallet E."/>
            <person name="Schiex T."/>
            <person name="Thomas J."/>
            <person name="Vandecasteele C."/>
            <person name="Vares D."/>
            <person name="Vear F."/>
            <person name="Vautrin S."/>
            <person name="Crespi M."/>
            <person name="Mangin B."/>
            <person name="Burke J.M."/>
            <person name="Salse J."/>
            <person name="Munos S."/>
            <person name="Vincourt P."/>
            <person name="Rieseberg L.H."/>
            <person name="Langlade N.B."/>
        </authorList>
    </citation>
    <scope>NUCLEOTIDE SEQUENCE</scope>
    <source>
        <tissue evidence="1">Leaves</tissue>
    </source>
</reference>
<reference evidence="1" key="2">
    <citation type="submission" date="2020-06" db="EMBL/GenBank/DDBJ databases">
        <title>Helianthus annuus Genome sequencing and assembly Release 2.</title>
        <authorList>
            <person name="Gouzy J."/>
            <person name="Langlade N."/>
            <person name="Munos S."/>
        </authorList>
    </citation>
    <scope>NUCLEOTIDE SEQUENCE</scope>
    <source>
        <tissue evidence="1">Leaves</tissue>
    </source>
</reference>
<accession>A0A9K3NS18</accession>
<evidence type="ECO:0000313" key="2">
    <source>
        <dbReference type="Proteomes" id="UP000215914"/>
    </source>
</evidence>
<organism evidence="1 2">
    <name type="scientific">Helianthus annuus</name>
    <name type="common">Common sunflower</name>
    <dbReference type="NCBI Taxonomy" id="4232"/>
    <lineage>
        <taxon>Eukaryota</taxon>
        <taxon>Viridiplantae</taxon>
        <taxon>Streptophyta</taxon>
        <taxon>Embryophyta</taxon>
        <taxon>Tracheophyta</taxon>
        <taxon>Spermatophyta</taxon>
        <taxon>Magnoliopsida</taxon>
        <taxon>eudicotyledons</taxon>
        <taxon>Gunneridae</taxon>
        <taxon>Pentapetalae</taxon>
        <taxon>asterids</taxon>
        <taxon>campanulids</taxon>
        <taxon>Asterales</taxon>
        <taxon>Asteraceae</taxon>
        <taxon>Asteroideae</taxon>
        <taxon>Heliantheae alliance</taxon>
        <taxon>Heliantheae</taxon>
        <taxon>Helianthus</taxon>
    </lineage>
</organism>
<proteinExistence type="predicted"/>
<dbReference type="Gramene" id="mRNA:HanXRQr2_Chr04g0162001">
    <property type="protein sequence ID" value="mRNA:HanXRQr2_Chr04g0162001"/>
    <property type="gene ID" value="HanXRQr2_Chr04g0162001"/>
</dbReference>
<sequence>METRTTGQFGYPAVLDIIRWVLWWVVQRFGFEVYCGSVQFQVRVLTDQILVQLSSTRCISARLSAFRLDSV</sequence>
<name>A0A9K3NS18_HELAN</name>
<gene>
    <name evidence="1" type="ORF">HanXRQr2_Chr04g0162001</name>
</gene>
<evidence type="ECO:0000313" key="1">
    <source>
        <dbReference type="EMBL" id="KAF5809825.1"/>
    </source>
</evidence>
<keyword evidence="2" id="KW-1185">Reference proteome</keyword>
<dbReference type="EMBL" id="MNCJ02000319">
    <property type="protein sequence ID" value="KAF5809825.1"/>
    <property type="molecule type" value="Genomic_DNA"/>
</dbReference>
<protein>
    <submittedName>
        <fullName evidence="1">Uncharacterized protein</fullName>
    </submittedName>
</protein>
<dbReference type="AlphaFoldDB" id="A0A9K3NS18"/>
<comment type="caution">
    <text evidence="1">The sequence shown here is derived from an EMBL/GenBank/DDBJ whole genome shotgun (WGS) entry which is preliminary data.</text>
</comment>
<dbReference type="Proteomes" id="UP000215914">
    <property type="component" value="Unassembled WGS sequence"/>
</dbReference>